<sequence length="104" mass="12068">MKTYYTTNFDFYYDENMMDIPQAVLESEQLSPAAKNIYIYFIYLITEKVEDILGVLSQLEEARNDLEAGLSELLACGLIKKEVRCNESGEEELHYIVTKELARK</sequence>
<dbReference type="EMBL" id="AP028127">
    <property type="protein sequence ID" value="BEH90759.1"/>
    <property type="molecule type" value="Genomic_DNA"/>
</dbReference>
<reference evidence="1" key="1">
    <citation type="journal article" date="2024" name="Int. J. Syst. Evol. Microbiol.">
        <title>Turicibacter faecis sp. nov., isolated from faeces of heart failure mouse model.</title>
        <authorList>
            <person name="Imamura Y."/>
            <person name="Motooka D."/>
            <person name="Nakajima Y."/>
            <person name="Ito S."/>
            <person name="Kitakaze M."/>
            <person name="Iida T."/>
            <person name="Nakamura S."/>
        </authorList>
    </citation>
    <scope>NUCLEOTIDE SEQUENCE</scope>
    <source>
        <strain evidence="1">TC023</strain>
    </source>
</reference>
<organism evidence="1 2">
    <name type="scientific">Turicibacter faecis</name>
    <dbReference type="NCBI Taxonomy" id="2963365"/>
    <lineage>
        <taxon>Bacteria</taxon>
        <taxon>Bacillati</taxon>
        <taxon>Bacillota</taxon>
        <taxon>Erysipelotrichia</taxon>
        <taxon>Erysipelotrichales</taxon>
        <taxon>Turicibacteraceae</taxon>
        <taxon>Turicibacter</taxon>
    </lineage>
</organism>
<name>A0ABM8IM09_9FIRM</name>
<dbReference type="RefSeq" id="WP_161831668.1">
    <property type="nucleotide sequence ID" value="NZ_AP028127.1"/>
</dbReference>
<dbReference type="Proteomes" id="UP001432099">
    <property type="component" value="Chromosome"/>
</dbReference>
<gene>
    <name evidence="1" type="ORF">T23_08610</name>
</gene>
<keyword evidence="2" id="KW-1185">Reference proteome</keyword>
<proteinExistence type="predicted"/>
<evidence type="ECO:0000313" key="2">
    <source>
        <dbReference type="Proteomes" id="UP001432099"/>
    </source>
</evidence>
<accession>A0ABM8IM09</accession>
<evidence type="ECO:0000313" key="1">
    <source>
        <dbReference type="EMBL" id="BEH90759.1"/>
    </source>
</evidence>
<protein>
    <submittedName>
        <fullName evidence="1">Uncharacterized protein</fullName>
    </submittedName>
</protein>